<gene>
    <name evidence="5" type="ORF">GHT07_14505</name>
</gene>
<dbReference type="InterPro" id="IPR025110">
    <property type="entry name" value="AMP-bd_C"/>
</dbReference>
<keyword evidence="6" id="KW-1185">Reference proteome</keyword>
<evidence type="ECO:0000259" key="4">
    <source>
        <dbReference type="Pfam" id="PF13193"/>
    </source>
</evidence>
<dbReference type="OrthoDB" id="8895918at2"/>
<dbReference type="Gene3D" id="3.40.50.12780">
    <property type="entry name" value="N-terminal domain of ligase-like"/>
    <property type="match status" value="1"/>
</dbReference>
<proteinExistence type="inferred from homology"/>
<evidence type="ECO:0000313" key="6">
    <source>
        <dbReference type="Proteomes" id="UP000487350"/>
    </source>
</evidence>
<dbReference type="CDD" id="cd04433">
    <property type="entry name" value="AFD_class_I"/>
    <property type="match status" value="1"/>
</dbReference>
<dbReference type="Pfam" id="PF00501">
    <property type="entry name" value="AMP-binding"/>
    <property type="match status" value="1"/>
</dbReference>
<organism evidence="5 6">
    <name type="scientific">Caenimonas koreensis DSM 17982</name>
    <dbReference type="NCBI Taxonomy" id="1121255"/>
    <lineage>
        <taxon>Bacteria</taxon>
        <taxon>Pseudomonadati</taxon>
        <taxon>Pseudomonadota</taxon>
        <taxon>Betaproteobacteria</taxon>
        <taxon>Burkholderiales</taxon>
        <taxon>Comamonadaceae</taxon>
        <taxon>Caenimonas</taxon>
    </lineage>
</organism>
<dbReference type="InterPro" id="IPR020845">
    <property type="entry name" value="AMP-binding_CS"/>
</dbReference>
<evidence type="ECO:0000256" key="1">
    <source>
        <dbReference type="ARBA" id="ARBA00006432"/>
    </source>
</evidence>
<dbReference type="InterPro" id="IPR042099">
    <property type="entry name" value="ANL_N_sf"/>
</dbReference>
<dbReference type="InterPro" id="IPR000873">
    <property type="entry name" value="AMP-dep_synth/lig_dom"/>
</dbReference>
<evidence type="ECO:0000313" key="5">
    <source>
        <dbReference type="EMBL" id="MRD48495.1"/>
    </source>
</evidence>
<reference evidence="5 6" key="1">
    <citation type="submission" date="2019-11" db="EMBL/GenBank/DDBJ databases">
        <title>Caenimonas koreensis gen. nov., sp. nov., isolated from activated sludge.</title>
        <authorList>
            <person name="Seung H.R."/>
        </authorList>
    </citation>
    <scope>NUCLEOTIDE SEQUENCE [LARGE SCALE GENOMIC DNA]</scope>
    <source>
        <strain evidence="5 6">EMB320</strain>
    </source>
</reference>
<dbReference type="GO" id="GO:0031956">
    <property type="term" value="F:medium-chain fatty acid-CoA ligase activity"/>
    <property type="evidence" value="ECO:0007669"/>
    <property type="project" value="TreeGrafter"/>
</dbReference>
<dbReference type="Pfam" id="PF13193">
    <property type="entry name" value="AMP-binding_C"/>
    <property type="match status" value="1"/>
</dbReference>
<evidence type="ECO:0000256" key="2">
    <source>
        <dbReference type="ARBA" id="ARBA00022598"/>
    </source>
</evidence>
<dbReference type="InterPro" id="IPR045851">
    <property type="entry name" value="AMP-bd_C_sf"/>
</dbReference>
<comment type="similarity">
    <text evidence="1">Belongs to the ATP-dependent AMP-binding enzyme family.</text>
</comment>
<dbReference type="PANTHER" id="PTHR43201">
    <property type="entry name" value="ACYL-COA SYNTHETASE"/>
    <property type="match status" value="1"/>
</dbReference>
<dbReference type="AlphaFoldDB" id="A0A844AVS8"/>
<comment type="caution">
    <text evidence="5">The sequence shown here is derived from an EMBL/GenBank/DDBJ whole genome shotgun (WGS) entry which is preliminary data.</text>
</comment>
<dbReference type="Gene3D" id="3.30.300.30">
    <property type="match status" value="1"/>
</dbReference>
<keyword evidence="2" id="KW-0436">Ligase</keyword>
<protein>
    <submittedName>
        <fullName evidence="5">AMP-binding protein</fullName>
    </submittedName>
</protein>
<feature type="domain" description="AMP-binding enzyme C-terminal" evidence="4">
    <location>
        <begin position="396"/>
        <end position="467"/>
    </location>
</feature>
<sequence length="480" mass="51488">MPQLPVPSVFAAIQLHARMSPHEPAVVTNTEILTYRRFCKAIDRVSRLLQEQNLPADSRVAVVVGTPYAAWLVNIALSRLALLACECTASGLKVLKPTVVVTDAPLAHAGAKVITMTKEWLDPEAAPIAPAQEALLDPSKPARIVMSSGTTGLPKLAMFTAGEFDERLRTMALAYGLTTTSRTLCLMGMPSIGGIVWPLATWMAGGVVLLTTVGPNKPLIKLLRDKPTHLFVSTAQLEQLVQSLPADFTPQRDLVTYVAGSVLPRALNQAARARLGQSLMMVYGSTEIGTATLAPAAHVDFRPGLTGYVCPPAEIEIVDEAGRTLPLGETGIVRTRNVGQVHRYLDDDKTTAETFRDTWFYPGDLGAIGPDGELFVKGRALEVMNFGGVKVTPNAIDEVAAKVPGVVEAAAFVVADKAAKQWPHIAVVAGADFDEARLIKRIGASFPSLPPLKVVRVDKLPRNDMGKILRLELADKHKAA</sequence>
<dbReference type="SUPFAM" id="SSF56801">
    <property type="entry name" value="Acetyl-CoA synthetase-like"/>
    <property type="match status" value="1"/>
</dbReference>
<name>A0A844AVS8_9BURK</name>
<dbReference type="PANTHER" id="PTHR43201:SF5">
    <property type="entry name" value="MEDIUM-CHAIN ACYL-COA LIGASE ACSF2, MITOCHONDRIAL"/>
    <property type="match status" value="1"/>
</dbReference>
<feature type="domain" description="AMP-dependent synthetase/ligase" evidence="3">
    <location>
        <begin position="16"/>
        <end position="344"/>
    </location>
</feature>
<accession>A0A844AVS8</accession>
<dbReference type="RefSeq" id="WP_153585814.1">
    <property type="nucleotide sequence ID" value="NZ_WJBU01000013.1"/>
</dbReference>
<dbReference type="EMBL" id="WJBU01000013">
    <property type="protein sequence ID" value="MRD48495.1"/>
    <property type="molecule type" value="Genomic_DNA"/>
</dbReference>
<evidence type="ECO:0000259" key="3">
    <source>
        <dbReference type="Pfam" id="PF00501"/>
    </source>
</evidence>
<dbReference type="Proteomes" id="UP000487350">
    <property type="component" value="Unassembled WGS sequence"/>
</dbReference>
<dbReference type="PROSITE" id="PS00455">
    <property type="entry name" value="AMP_BINDING"/>
    <property type="match status" value="1"/>
</dbReference>
<dbReference type="GO" id="GO:0006631">
    <property type="term" value="P:fatty acid metabolic process"/>
    <property type="evidence" value="ECO:0007669"/>
    <property type="project" value="TreeGrafter"/>
</dbReference>